<accession>A0ABU6D3A1</accession>
<reference evidence="3" key="1">
    <citation type="submission" date="2023-07" db="EMBL/GenBank/DDBJ databases">
        <title>The carbon used by Thiothrix.</title>
        <authorList>
            <person name="Chen L."/>
        </authorList>
    </citation>
    <scope>NUCLEOTIDE SEQUENCE [LARGE SCALE GENOMIC DNA]</scope>
</reference>
<keyword evidence="3" id="KW-1185">Reference proteome</keyword>
<name>A0ABU6D3A1_9GAMM</name>
<keyword evidence="1" id="KW-1133">Transmembrane helix</keyword>
<organism evidence="2 3">
    <name type="scientific">Candidatus Thiothrix phosphatis</name>
    <dbReference type="NCBI Taxonomy" id="3112415"/>
    <lineage>
        <taxon>Bacteria</taxon>
        <taxon>Pseudomonadati</taxon>
        <taxon>Pseudomonadota</taxon>
        <taxon>Gammaproteobacteria</taxon>
        <taxon>Thiotrichales</taxon>
        <taxon>Thiotrichaceae</taxon>
        <taxon>Thiothrix</taxon>
    </lineage>
</organism>
<dbReference type="RefSeq" id="WP_324697325.1">
    <property type="nucleotide sequence ID" value="NZ_JAYMYJ010000143.1"/>
</dbReference>
<sequence length="66" mass="7641">MKEINALAIVIISAYAGQNFTQFQFWLFVALMCLATAFRIVLNTDFDIYIYEILTKKKDSQPDNTE</sequence>
<keyword evidence="1" id="KW-0812">Transmembrane</keyword>
<comment type="caution">
    <text evidence="2">The sequence shown here is derived from an EMBL/GenBank/DDBJ whole genome shotgun (WGS) entry which is preliminary data.</text>
</comment>
<reference evidence="2 3" key="2">
    <citation type="submission" date="2024-01" db="EMBL/GenBank/DDBJ databases">
        <authorList>
            <person name="Xie X."/>
        </authorList>
    </citation>
    <scope>NUCLEOTIDE SEQUENCE [LARGE SCALE GENOMIC DNA]</scope>
    <source>
        <strain evidence="2">SCUT-1</strain>
    </source>
</reference>
<evidence type="ECO:0000256" key="1">
    <source>
        <dbReference type="SAM" id="Phobius"/>
    </source>
</evidence>
<protein>
    <submittedName>
        <fullName evidence="2">Uncharacterized protein</fullName>
    </submittedName>
</protein>
<evidence type="ECO:0000313" key="3">
    <source>
        <dbReference type="Proteomes" id="UP001308005"/>
    </source>
</evidence>
<feature type="transmembrane region" description="Helical" evidence="1">
    <location>
        <begin position="26"/>
        <end position="42"/>
    </location>
</feature>
<dbReference type="EMBL" id="JAYMYJ010000143">
    <property type="protein sequence ID" value="MEB4592822.1"/>
    <property type="molecule type" value="Genomic_DNA"/>
</dbReference>
<proteinExistence type="predicted"/>
<dbReference type="Proteomes" id="UP001308005">
    <property type="component" value="Unassembled WGS sequence"/>
</dbReference>
<keyword evidence="1" id="KW-0472">Membrane</keyword>
<evidence type="ECO:0000313" key="2">
    <source>
        <dbReference type="EMBL" id="MEB4592822.1"/>
    </source>
</evidence>
<gene>
    <name evidence="2" type="ORF">VSS37_17720</name>
</gene>